<dbReference type="InterPro" id="IPR003961">
    <property type="entry name" value="FN3_dom"/>
</dbReference>
<feature type="domain" description="Ig-like" evidence="11">
    <location>
        <begin position="67"/>
        <end position="159"/>
    </location>
</feature>
<dbReference type="InterPro" id="IPR036179">
    <property type="entry name" value="Ig-like_dom_sf"/>
</dbReference>
<comment type="subcellular location">
    <subcellularLocation>
        <location evidence="1">Membrane</location>
        <topology evidence="1">Single-pass membrane protein</topology>
    </subcellularLocation>
</comment>
<evidence type="ECO:0000313" key="13">
    <source>
        <dbReference type="EMBL" id="KAK2718217.1"/>
    </source>
</evidence>
<dbReference type="SMART" id="SM00060">
    <property type="entry name" value="FN3"/>
    <property type="match status" value="6"/>
</dbReference>
<dbReference type="GO" id="GO:0009653">
    <property type="term" value="P:anatomical structure morphogenesis"/>
    <property type="evidence" value="ECO:0007669"/>
    <property type="project" value="UniProtKB-ARBA"/>
</dbReference>
<dbReference type="InterPro" id="IPR007110">
    <property type="entry name" value="Ig-like_dom"/>
</dbReference>
<evidence type="ECO:0000256" key="8">
    <source>
        <dbReference type="ARBA" id="ARBA00023157"/>
    </source>
</evidence>
<gene>
    <name evidence="13" type="ORF">QYM36_005513</name>
</gene>
<dbReference type="EMBL" id="JAVRJZ010000009">
    <property type="protein sequence ID" value="KAK2718217.1"/>
    <property type="molecule type" value="Genomic_DNA"/>
</dbReference>
<evidence type="ECO:0000259" key="11">
    <source>
        <dbReference type="PROSITE" id="PS50835"/>
    </source>
</evidence>
<comment type="caution">
    <text evidence="13">The sequence shown here is derived from an EMBL/GenBank/DDBJ whole genome shotgun (WGS) entry which is preliminary data.</text>
</comment>
<dbReference type="InterPro" id="IPR003599">
    <property type="entry name" value="Ig_sub"/>
</dbReference>
<dbReference type="Gene3D" id="2.60.40.10">
    <property type="entry name" value="Immunoglobulins"/>
    <property type="match status" value="13"/>
</dbReference>
<dbReference type="PROSITE" id="PS50853">
    <property type="entry name" value="FN3"/>
    <property type="match status" value="6"/>
</dbReference>
<dbReference type="SMART" id="SM00408">
    <property type="entry name" value="IGc2"/>
    <property type="match status" value="6"/>
</dbReference>
<feature type="domain" description="Ig-like" evidence="11">
    <location>
        <begin position="163"/>
        <end position="248"/>
    </location>
</feature>
<feature type="domain" description="Fibronectin type-III" evidence="12">
    <location>
        <begin position="851"/>
        <end position="963"/>
    </location>
</feature>
<dbReference type="Pfam" id="PF25059">
    <property type="entry name" value="FN3_DSCAM-DSCAML_C"/>
    <property type="match status" value="1"/>
</dbReference>
<evidence type="ECO:0000313" key="14">
    <source>
        <dbReference type="Proteomes" id="UP001187531"/>
    </source>
</evidence>
<dbReference type="FunFam" id="2.60.40.10:FF:000017">
    <property type="entry name" value="Down syndrome cell adhesion molecule b"/>
    <property type="match status" value="1"/>
</dbReference>
<dbReference type="PANTHER" id="PTHR44170:SF6">
    <property type="entry name" value="CONTACTIN"/>
    <property type="match status" value="1"/>
</dbReference>
<feature type="domain" description="Ig-like" evidence="11">
    <location>
        <begin position="737"/>
        <end position="840"/>
    </location>
</feature>
<dbReference type="FunFam" id="2.60.40.10:FF:000333">
    <property type="entry name" value="Down syndrome cell adhesion molecule"/>
    <property type="match status" value="1"/>
</dbReference>
<evidence type="ECO:0000256" key="5">
    <source>
        <dbReference type="ARBA" id="ARBA00022889"/>
    </source>
</evidence>
<feature type="domain" description="Fibronectin type-III" evidence="12">
    <location>
        <begin position="1055"/>
        <end position="1148"/>
    </location>
</feature>
<feature type="domain" description="Fibronectin type-III" evidence="12">
    <location>
        <begin position="651"/>
        <end position="749"/>
    </location>
</feature>
<keyword evidence="5" id="KW-0130">Cell adhesion</keyword>
<dbReference type="CDD" id="cd00063">
    <property type="entry name" value="FN3"/>
    <property type="match status" value="5"/>
</dbReference>
<dbReference type="GO" id="GO:0098609">
    <property type="term" value="P:cell-cell adhesion"/>
    <property type="evidence" value="ECO:0007669"/>
    <property type="project" value="TreeGrafter"/>
</dbReference>
<dbReference type="SUPFAM" id="SSF48726">
    <property type="entry name" value="Immunoglobulin"/>
    <property type="match status" value="7"/>
</dbReference>
<proteinExistence type="predicted"/>
<keyword evidence="4" id="KW-0677">Repeat</keyword>
<keyword evidence="9" id="KW-0393">Immunoglobulin domain</keyword>
<keyword evidence="7 10" id="KW-0472">Membrane</keyword>
<feature type="domain" description="Ig-like" evidence="11">
    <location>
        <begin position="449"/>
        <end position="528"/>
    </location>
</feature>
<dbReference type="GO" id="GO:0030154">
    <property type="term" value="P:cell differentiation"/>
    <property type="evidence" value="ECO:0007669"/>
    <property type="project" value="UniProtKB-ARBA"/>
</dbReference>
<reference evidence="13" key="1">
    <citation type="submission" date="2023-07" db="EMBL/GenBank/DDBJ databases">
        <title>Chromosome-level genome assembly of Artemia franciscana.</title>
        <authorList>
            <person name="Jo E."/>
        </authorList>
    </citation>
    <scope>NUCLEOTIDE SEQUENCE</scope>
    <source>
        <tissue evidence="13">Whole body</tissue>
    </source>
</reference>
<dbReference type="InterPro" id="IPR036116">
    <property type="entry name" value="FN3_sf"/>
</dbReference>
<feature type="domain" description="Ig-like" evidence="11">
    <location>
        <begin position="1"/>
        <end position="58"/>
    </location>
</feature>
<keyword evidence="3" id="KW-0732">Signal</keyword>
<dbReference type="PROSITE" id="PS50835">
    <property type="entry name" value="IG_LIKE"/>
    <property type="match status" value="8"/>
</dbReference>
<evidence type="ECO:0000256" key="6">
    <source>
        <dbReference type="ARBA" id="ARBA00022989"/>
    </source>
</evidence>
<protein>
    <recommendedName>
        <fullName evidence="15">Down syndrome cell adhesion molecule-like protein Dscam2</fullName>
    </recommendedName>
</protein>
<dbReference type="Pfam" id="PF07679">
    <property type="entry name" value="I-set"/>
    <property type="match status" value="4"/>
</dbReference>
<evidence type="ECO:0000256" key="2">
    <source>
        <dbReference type="ARBA" id="ARBA00022692"/>
    </source>
</evidence>
<name>A0AA88IBG9_ARTSF</name>
<dbReference type="Pfam" id="PF00041">
    <property type="entry name" value="fn3"/>
    <property type="match status" value="3"/>
</dbReference>
<evidence type="ECO:0000256" key="10">
    <source>
        <dbReference type="SAM" id="Phobius"/>
    </source>
</evidence>
<evidence type="ECO:0000256" key="3">
    <source>
        <dbReference type="ARBA" id="ARBA00022729"/>
    </source>
</evidence>
<dbReference type="SUPFAM" id="SSF49265">
    <property type="entry name" value="Fibronectin type III"/>
    <property type="match status" value="3"/>
</dbReference>
<dbReference type="GO" id="GO:0005886">
    <property type="term" value="C:plasma membrane"/>
    <property type="evidence" value="ECO:0007669"/>
    <property type="project" value="UniProtKB-SubCell"/>
</dbReference>
<dbReference type="InterPro" id="IPR013098">
    <property type="entry name" value="Ig_I-set"/>
</dbReference>
<organism evidence="13 14">
    <name type="scientific">Artemia franciscana</name>
    <name type="common">Brine shrimp</name>
    <name type="synonym">Artemia sanfranciscana</name>
    <dbReference type="NCBI Taxonomy" id="6661"/>
    <lineage>
        <taxon>Eukaryota</taxon>
        <taxon>Metazoa</taxon>
        <taxon>Ecdysozoa</taxon>
        <taxon>Arthropoda</taxon>
        <taxon>Crustacea</taxon>
        <taxon>Branchiopoda</taxon>
        <taxon>Anostraca</taxon>
        <taxon>Artemiidae</taxon>
        <taxon>Artemia</taxon>
    </lineage>
</organism>
<feature type="domain" description="Fibronectin type-III" evidence="12">
    <location>
        <begin position="551"/>
        <end position="646"/>
    </location>
</feature>
<keyword evidence="8" id="KW-1015">Disulfide bond</keyword>
<keyword evidence="2 10" id="KW-0812">Transmembrane</keyword>
<accession>A0AA88IBG9</accession>
<dbReference type="InterPro" id="IPR013783">
    <property type="entry name" value="Ig-like_fold"/>
</dbReference>
<evidence type="ECO:0000256" key="9">
    <source>
        <dbReference type="ARBA" id="ARBA00023319"/>
    </source>
</evidence>
<feature type="domain" description="Ig-like" evidence="11">
    <location>
        <begin position="966"/>
        <end position="1047"/>
    </location>
</feature>
<dbReference type="Proteomes" id="UP001187531">
    <property type="component" value="Unassembled WGS sequence"/>
</dbReference>
<evidence type="ECO:0000256" key="1">
    <source>
        <dbReference type="ARBA" id="ARBA00004167"/>
    </source>
</evidence>
<dbReference type="Pfam" id="PF13927">
    <property type="entry name" value="Ig_3"/>
    <property type="match status" value="2"/>
</dbReference>
<evidence type="ECO:0000256" key="4">
    <source>
        <dbReference type="ARBA" id="ARBA00022737"/>
    </source>
</evidence>
<dbReference type="CDD" id="cd00096">
    <property type="entry name" value="Ig"/>
    <property type="match status" value="1"/>
</dbReference>
<evidence type="ECO:0000259" key="12">
    <source>
        <dbReference type="PROSITE" id="PS50853"/>
    </source>
</evidence>
<dbReference type="PANTHER" id="PTHR44170">
    <property type="entry name" value="PROTEIN SIDEKICK"/>
    <property type="match status" value="1"/>
</dbReference>
<sequence>MTTFQWLHNGSPLKPSSRTELKQGFGISTVVMKGFKASDEGMYQCFASEQNETTQGISEIVLGGIFPRITERFRGSTLHPHLPVLLVCRATGRPLPTISWSLDDEPIILSERIVMGQYVEEEEVVSFVNITGITVEDGGTYLCKTENRVGKEVHFASINVFGPPYIRPMQRKTGIASKSLVIKCPASGYPIFNFTWSKGSQQLPFNRHQTVFPNGTLLIKELQASSDGGSYSCSVRGTSGEVVSRSVDVDVLVAPKIVPFQSLEGISVGGRSTLVCSVSEGDTPLSINWYKNGQPLLTGNGITVHVFGEFNSFMTIEAVRSDHAGVYACHATNAAGSVEYAATITVNVPPSWTTEPKQEVKFLDGMISQLHCAASGFPEPLIKWKKMLEYSNEFEEIPAIEPSGLQVTSNGTLTFSPTRKIHAGSYLCEASNGLGAGLSKIVKLEINAPATVTVSSEVVQVPLGRSATLTCSVSGDSPLEINWKTENFIIHYTGQRIVINNRVRQDGSVVSDLTVNLAVKDDTKIYTCFGRNIFGRDEKGIQLLVQEPPSPPQYVQVDELSSRSLKLSWTPPEDGNSPLKQYILQFKRANVPWGPQPEQIILSNAELTSWLLDLNPGTTYSFRLIASNELGDSIPSEELEIKTMPEPPSKVPINIALISESSNSLKVTWESPAKEYWYSDSLNYSLIIKDSGSFNTSIINYEGGDSTGPFEAVIYGLRAYTKYYVVVNAVNDAGNGPNSTIISSKTLPDVPESAPSNLKCLSVSPTSIKVTWTGASLSTLRGQLTFYKVTIEESEPILYEPVTEERTFSSNYGTITNLLSYTCYSIRVSSSTQAGSGPLSDPVMCRTLEDVPDPVSGFNVLASSPRTIMASWLPSQKANGKITGYNFYVRAVSPGSWNLKAVVPTAEPTSDPEVLRWKVNPMNCHFTIGGLISGGKFQAWISPENKAGEGPGVRTVAISLSPPNSPKIVTIGRKVLASYRSTVLLDCVAISRANLQRKWLKFSQEIKNFDRYILNSNGSLLIIDARKQDRGNYTCSVQSKANEDSIVHSVDVLMPPDSPVISIMKINESSIILGFRLEDNGGAVPKDFLANFKQVGAEWKEICIHWSERTVTFIGLKCGTTYLARLAARNVVGVGMSSEILRISTLGGKPKLPVNSSFIQLNSTCIILAFKSFEDGGCPMQELNIFIRRAETSHWTAVGETSLGLEEKVIRGLDPDSSHELRITARNEAGITESLYNFRTLPLIKDYFEEIHVAVHTESTSISLADIRIILSISISCVAVLSAAVAGILLCLKRRQQAAQLSSITHSYGPSDSSFPVAYQEKNEFDFKERIQRQDDQFQRNFLASPEEEYSDISPYATFQLSDLPTNVTSMYGNSQTSNIMKLNCMEDTILPGYSTNPPTILERPTHLYEKMKHPPNVQSRDFSTISTYKLETFSQCDSQSGDDREYKIIQRKRRRYTKSDEGANLVLGKKIKPPVDFMDDAKLTDKNKGAQWKVCESHCTVEV</sequence>
<keyword evidence="6 10" id="KW-1133">Transmembrane helix</keyword>
<dbReference type="InterPro" id="IPR056754">
    <property type="entry name" value="DSCAM/DSCAML_C"/>
</dbReference>
<feature type="domain" description="Ig-like" evidence="11">
    <location>
        <begin position="255"/>
        <end position="345"/>
    </location>
</feature>
<feature type="transmembrane region" description="Helical" evidence="10">
    <location>
        <begin position="1269"/>
        <end position="1292"/>
    </location>
</feature>
<evidence type="ECO:0000256" key="7">
    <source>
        <dbReference type="ARBA" id="ARBA00023136"/>
    </source>
</evidence>
<evidence type="ECO:0008006" key="15">
    <source>
        <dbReference type="Google" id="ProtNLM"/>
    </source>
</evidence>
<feature type="domain" description="Ig-like" evidence="11">
    <location>
        <begin position="350"/>
        <end position="445"/>
    </location>
</feature>
<dbReference type="SMART" id="SM00409">
    <property type="entry name" value="IG"/>
    <property type="match status" value="6"/>
</dbReference>
<dbReference type="InterPro" id="IPR003598">
    <property type="entry name" value="Ig_sub2"/>
</dbReference>
<keyword evidence="14" id="KW-1185">Reference proteome</keyword>
<feature type="domain" description="Fibronectin type-III" evidence="12">
    <location>
        <begin position="754"/>
        <end position="850"/>
    </location>
</feature>
<feature type="domain" description="Fibronectin type-III" evidence="12">
    <location>
        <begin position="1152"/>
        <end position="1243"/>
    </location>
</feature>